<accession>A0A0C2DFW7</accession>
<evidence type="ECO:0000313" key="2">
    <source>
        <dbReference type="Proteomes" id="UP000031599"/>
    </source>
</evidence>
<dbReference type="Proteomes" id="UP000031599">
    <property type="component" value="Unassembled WGS sequence"/>
</dbReference>
<gene>
    <name evidence="1" type="ORF">DB30_00242</name>
</gene>
<dbReference type="AlphaFoldDB" id="A0A0C2DFW7"/>
<proteinExistence type="predicted"/>
<reference evidence="1 2" key="1">
    <citation type="submission" date="2014-12" db="EMBL/GenBank/DDBJ databases">
        <title>Genome assembly of Enhygromyxa salina DSM 15201.</title>
        <authorList>
            <person name="Sharma G."/>
            <person name="Subramanian S."/>
        </authorList>
    </citation>
    <scope>NUCLEOTIDE SEQUENCE [LARGE SCALE GENOMIC DNA]</scope>
    <source>
        <strain evidence="1 2">DSM 15201</strain>
    </source>
</reference>
<organism evidence="1 2">
    <name type="scientific">Enhygromyxa salina</name>
    <dbReference type="NCBI Taxonomy" id="215803"/>
    <lineage>
        <taxon>Bacteria</taxon>
        <taxon>Pseudomonadati</taxon>
        <taxon>Myxococcota</taxon>
        <taxon>Polyangia</taxon>
        <taxon>Nannocystales</taxon>
        <taxon>Nannocystaceae</taxon>
        <taxon>Enhygromyxa</taxon>
    </lineage>
</organism>
<protein>
    <submittedName>
        <fullName evidence="1">Uncharacterized protein</fullName>
    </submittedName>
</protein>
<comment type="caution">
    <text evidence="1">The sequence shown here is derived from an EMBL/GenBank/DDBJ whole genome shotgun (WGS) entry which is preliminary data.</text>
</comment>
<sequence length="53" mass="6034">MFELGLRGVFHGSKQRAAGRLRGRGRCGYSLAVRERCADHPWLQLVDPREARP</sequence>
<name>A0A0C2DFW7_9BACT</name>
<evidence type="ECO:0000313" key="1">
    <source>
        <dbReference type="EMBL" id="KIG18557.1"/>
    </source>
</evidence>
<dbReference type="EMBL" id="JMCC02000010">
    <property type="protein sequence ID" value="KIG18557.1"/>
    <property type="molecule type" value="Genomic_DNA"/>
</dbReference>